<dbReference type="RefSeq" id="WP_010155769.1">
    <property type="nucleotide sequence ID" value="NZ_FNKB01000001.1"/>
</dbReference>
<protein>
    <submittedName>
        <fullName evidence="5">DNA-binding transcriptional regulator, FadR family</fullName>
    </submittedName>
</protein>
<keyword evidence="1" id="KW-0805">Transcription regulation</keyword>
<evidence type="ECO:0000256" key="1">
    <source>
        <dbReference type="ARBA" id="ARBA00023015"/>
    </source>
</evidence>
<dbReference type="PANTHER" id="PTHR43537">
    <property type="entry name" value="TRANSCRIPTIONAL REGULATOR, GNTR FAMILY"/>
    <property type="match status" value="1"/>
</dbReference>
<dbReference type="InterPro" id="IPR036390">
    <property type="entry name" value="WH_DNA-bd_sf"/>
</dbReference>
<name>A0A1H0Y346_9MICO</name>
<dbReference type="PRINTS" id="PR00035">
    <property type="entry name" value="HTHGNTR"/>
</dbReference>
<dbReference type="Gene3D" id="1.20.120.530">
    <property type="entry name" value="GntR ligand-binding domain-like"/>
    <property type="match status" value="1"/>
</dbReference>
<gene>
    <name evidence="5" type="ORF">SAMN04488565_0469</name>
</gene>
<evidence type="ECO:0000256" key="2">
    <source>
        <dbReference type="ARBA" id="ARBA00023125"/>
    </source>
</evidence>
<feature type="domain" description="HTH gntR-type" evidence="4">
    <location>
        <begin position="1"/>
        <end position="73"/>
    </location>
</feature>
<dbReference type="InterPro" id="IPR036388">
    <property type="entry name" value="WH-like_DNA-bd_sf"/>
</dbReference>
<accession>A0A1H0Y346</accession>
<dbReference type="PROSITE" id="PS50949">
    <property type="entry name" value="HTH_GNTR"/>
    <property type="match status" value="1"/>
</dbReference>
<dbReference type="eggNOG" id="COG2186">
    <property type="taxonomic scope" value="Bacteria"/>
</dbReference>
<dbReference type="GO" id="GO:0003700">
    <property type="term" value="F:DNA-binding transcription factor activity"/>
    <property type="evidence" value="ECO:0007669"/>
    <property type="project" value="InterPro"/>
</dbReference>
<keyword evidence="2 5" id="KW-0238">DNA-binding</keyword>
<dbReference type="CDD" id="cd07377">
    <property type="entry name" value="WHTH_GntR"/>
    <property type="match status" value="1"/>
</dbReference>
<dbReference type="GO" id="GO:0003677">
    <property type="term" value="F:DNA binding"/>
    <property type="evidence" value="ECO:0007669"/>
    <property type="project" value="UniProtKB-KW"/>
</dbReference>
<dbReference type="STRING" id="1079994.SAMN04488565_0469"/>
<dbReference type="Gene3D" id="1.10.10.10">
    <property type="entry name" value="Winged helix-like DNA-binding domain superfamily/Winged helix DNA-binding domain"/>
    <property type="match status" value="1"/>
</dbReference>
<dbReference type="SUPFAM" id="SSF46785">
    <property type="entry name" value="Winged helix' DNA-binding domain"/>
    <property type="match status" value="1"/>
</dbReference>
<evidence type="ECO:0000313" key="5">
    <source>
        <dbReference type="EMBL" id="SDQ09515.1"/>
    </source>
</evidence>
<sequence>MKAHEAVMEWVTEELRSGRLHIGDHLPGERALAEALQVSRSSLREALRVLEALGTIRTATGSGPRSGTIITASPEQALTLALNLQLATSQVEHHHVYEMRLLLESWAAEHSDPARGDWEQAGLLLDRMDDPDLPVEKFLPLDAEFHVLLSRAANNPLTSTLMDALRVSIADHTLQRAQALPDWTRTAERLRAEHRGILESLRDGDRDTAVERIRAHIRGYYFETAR</sequence>
<evidence type="ECO:0000313" key="6">
    <source>
        <dbReference type="Proteomes" id="UP000182690"/>
    </source>
</evidence>
<dbReference type="InterPro" id="IPR011711">
    <property type="entry name" value="GntR_C"/>
</dbReference>
<dbReference type="SMART" id="SM00895">
    <property type="entry name" value="FCD"/>
    <property type="match status" value="1"/>
</dbReference>
<dbReference type="InterPro" id="IPR008920">
    <property type="entry name" value="TF_FadR/GntR_C"/>
</dbReference>
<dbReference type="Pfam" id="PF00392">
    <property type="entry name" value="GntR"/>
    <property type="match status" value="1"/>
</dbReference>
<evidence type="ECO:0000256" key="3">
    <source>
        <dbReference type="ARBA" id="ARBA00023163"/>
    </source>
</evidence>
<dbReference type="InterPro" id="IPR000524">
    <property type="entry name" value="Tscrpt_reg_HTH_GntR"/>
</dbReference>
<dbReference type="Proteomes" id="UP000182690">
    <property type="component" value="Unassembled WGS sequence"/>
</dbReference>
<keyword evidence="3" id="KW-0804">Transcription</keyword>
<reference evidence="5 6" key="1">
    <citation type="submission" date="2016-10" db="EMBL/GenBank/DDBJ databases">
        <authorList>
            <person name="de Groot N.N."/>
        </authorList>
    </citation>
    <scope>NUCLEOTIDE SEQUENCE [LARGE SCALE GENOMIC DNA]</scope>
    <source>
        <strain evidence="5 6">DSM 22788</strain>
    </source>
</reference>
<evidence type="ECO:0000259" key="4">
    <source>
        <dbReference type="PROSITE" id="PS50949"/>
    </source>
</evidence>
<dbReference type="SMART" id="SM00345">
    <property type="entry name" value="HTH_GNTR"/>
    <property type="match status" value="1"/>
</dbReference>
<dbReference type="AlphaFoldDB" id="A0A1H0Y346"/>
<organism evidence="5 6">
    <name type="scientific">Leucobacter chromiiresistens</name>
    <dbReference type="NCBI Taxonomy" id="1079994"/>
    <lineage>
        <taxon>Bacteria</taxon>
        <taxon>Bacillati</taxon>
        <taxon>Actinomycetota</taxon>
        <taxon>Actinomycetes</taxon>
        <taxon>Micrococcales</taxon>
        <taxon>Microbacteriaceae</taxon>
        <taxon>Leucobacter</taxon>
    </lineage>
</organism>
<dbReference type="PANTHER" id="PTHR43537:SF24">
    <property type="entry name" value="GLUCONATE OPERON TRANSCRIPTIONAL REPRESSOR"/>
    <property type="match status" value="1"/>
</dbReference>
<proteinExistence type="predicted"/>
<dbReference type="SUPFAM" id="SSF48008">
    <property type="entry name" value="GntR ligand-binding domain-like"/>
    <property type="match status" value="1"/>
</dbReference>
<dbReference type="Pfam" id="PF07729">
    <property type="entry name" value="FCD"/>
    <property type="match status" value="1"/>
</dbReference>
<dbReference type="EMBL" id="FNKB01000001">
    <property type="protein sequence ID" value="SDQ09515.1"/>
    <property type="molecule type" value="Genomic_DNA"/>
</dbReference>